<evidence type="ECO:0008006" key="3">
    <source>
        <dbReference type="Google" id="ProtNLM"/>
    </source>
</evidence>
<reference evidence="1 2" key="1">
    <citation type="submission" date="2018-08" db="EMBL/GenBank/DDBJ databases">
        <title>A genome reference for cultivated species of the human gut microbiota.</title>
        <authorList>
            <person name="Zou Y."/>
            <person name="Xue W."/>
            <person name="Luo G."/>
        </authorList>
    </citation>
    <scope>NUCLEOTIDE SEQUENCE [LARGE SCALE GENOMIC DNA]</scope>
    <source>
        <strain evidence="1 2">AM32-8LB</strain>
    </source>
</reference>
<accession>A0A396AFE3</accession>
<dbReference type="RefSeq" id="WP_118093529.1">
    <property type="nucleotide sequence ID" value="NZ_CAKZTK010000079.1"/>
</dbReference>
<dbReference type="Proteomes" id="UP000266391">
    <property type="component" value="Unassembled WGS sequence"/>
</dbReference>
<organism evidence="1 2">
    <name type="scientific">Roseburia inulinivorans</name>
    <dbReference type="NCBI Taxonomy" id="360807"/>
    <lineage>
        <taxon>Bacteria</taxon>
        <taxon>Bacillati</taxon>
        <taxon>Bacillota</taxon>
        <taxon>Clostridia</taxon>
        <taxon>Lachnospirales</taxon>
        <taxon>Lachnospiraceae</taxon>
        <taxon>Roseburia</taxon>
    </lineage>
</organism>
<protein>
    <recommendedName>
        <fullName evidence="3">DUF4747 family protein</fullName>
    </recommendedName>
</protein>
<name>A0A396AFE3_9FIRM</name>
<evidence type="ECO:0000313" key="2">
    <source>
        <dbReference type="Proteomes" id="UP000266391"/>
    </source>
</evidence>
<gene>
    <name evidence="1" type="ORF">DW813_14060</name>
</gene>
<dbReference type="AlphaFoldDB" id="A0A396AFE3"/>
<proteinExistence type="predicted"/>
<sequence>MNVTLYAYNLFEKRIREKGKKDVEYFEKDFVECVKALMIRKPNDRKYELGNKKKIIYINDFEYMQNQHMLFLVFKSAEYGKIRKVVDTDTLEERKTKKKGKKDGDEETTCILIKFDADAKSKSAVCLIQANSNGVSLTRIFEYINIEIVAIHNAHNDNIKYKVSHTNIVSRDFLKALEKAQKIRAVKLVIDSDATGDSEFKDYACENEDISNEFDIVYKPSTKGGIGKNTVKKFFKDYEKEGANIKKIRVDINEADGNPLSFDTEKMKEKEYVVVTDTLTQEPRIDELKVQMLDKIRNY</sequence>
<evidence type="ECO:0000313" key="1">
    <source>
        <dbReference type="EMBL" id="RHD00263.1"/>
    </source>
</evidence>
<comment type="caution">
    <text evidence="1">The sequence shown here is derived from an EMBL/GenBank/DDBJ whole genome shotgun (WGS) entry which is preliminary data.</text>
</comment>
<dbReference type="EMBL" id="QSIQ01000028">
    <property type="protein sequence ID" value="RHD00263.1"/>
    <property type="molecule type" value="Genomic_DNA"/>
</dbReference>